<dbReference type="SUPFAM" id="SSF53850">
    <property type="entry name" value="Periplasmic binding protein-like II"/>
    <property type="match status" value="2"/>
</dbReference>
<evidence type="ECO:0000256" key="1">
    <source>
        <dbReference type="ARBA" id="ARBA00022737"/>
    </source>
</evidence>
<dbReference type="GO" id="GO:0006826">
    <property type="term" value="P:iron ion transport"/>
    <property type="evidence" value="ECO:0007669"/>
    <property type="project" value="TreeGrafter"/>
</dbReference>
<reference evidence="9 10" key="1">
    <citation type="journal article" date="2007" name="Nature">
        <title>Evolution of genes and genomes on the Drosophila phylogeny.</title>
        <authorList>
            <consortium name="Drosophila 12 Genomes Consortium"/>
            <person name="Clark A.G."/>
            <person name="Eisen M.B."/>
            <person name="Smith D.R."/>
            <person name="Bergman C.M."/>
            <person name="Oliver B."/>
            <person name="Markow T.A."/>
            <person name="Kaufman T.C."/>
            <person name="Kellis M."/>
            <person name="Gelbart W."/>
            <person name="Iyer V.N."/>
            <person name="Pollard D.A."/>
            <person name="Sackton T.B."/>
            <person name="Larracuente A.M."/>
            <person name="Singh N.D."/>
            <person name="Abad J.P."/>
            <person name="Abt D.N."/>
            <person name="Adryan B."/>
            <person name="Aguade M."/>
            <person name="Akashi H."/>
            <person name="Anderson W.W."/>
            <person name="Aquadro C.F."/>
            <person name="Ardell D.H."/>
            <person name="Arguello R."/>
            <person name="Artieri C.G."/>
            <person name="Barbash D.A."/>
            <person name="Barker D."/>
            <person name="Barsanti P."/>
            <person name="Batterham P."/>
            <person name="Batzoglou S."/>
            <person name="Begun D."/>
            <person name="Bhutkar A."/>
            <person name="Blanco E."/>
            <person name="Bosak S.A."/>
            <person name="Bradley R.K."/>
            <person name="Brand A.D."/>
            <person name="Brent M.R."/>
            <person name="Brooks A.N."/>
            <person name="Brown R.H."/>
            <person name="Butlin R.K."/>
            <person name="Caggese C."/>
            <person name="Calvi B.R."/>
            <person name="Bernardo de Carvalho A."/>
            <person name="Caspi A."/>
            <person name="Castrezana S."/>
            <person name="Celniker S.E."/>
            <person name="Chang J.L."/>
            <person name="Chapple C."/>
            <person name="Chatterji S."/>
            <person name="Chinwalla A."/>
            <person name="Civetta A."/>
            <person name="Clifton S.W."/>
            <person name="Comeron J.M."/>
            <person name="Costello J.C."/>
            <person name="Coyne J.A."/>
            <person name="Daub J."/>
            <person name="David R.G."/>
            <person name="Delcher A.L."/>
            <person name="Delehaunty K."/>
            <person name="Do C.B."/>
            <person name="Ebling H."/>
            <person name="Edwards K."/>
            <person name="Eickbush T."/>
            <person name="Evans J.D."/>
            <person name="Filipski A."/>
            <person name="Findeiss S."/>
            <person name="Freyhult E."/>
            <person name="Fulton L."/>
            <person name="Fulton R."/>
            <person name="Garcia A.C."/>
            <person name="Gardiner A."/>
            <person name="Garfield D.A."/>
            <person name="Garvin B.E."/>
            <person name="Gibson G."/>
            <person name="Gilbert D."/>
            <person name="Gnerre S."/>
            <person name="Godfrey J."/>
            <person name="Good R."/>
            <person name="Gotea V."/>
            <person name="Gravely B."/>
            <person name="Greenberg A.J."/>
            <person name="Griffiths-Jones S."/>
            <person name="Gross S."/>
            <person name="Guigo R."/>
            <person name="Gustafson E.A."/>
            <person name="Haerty W."/>
            <person name="Hahn M.W."/>
            <person name="Halligan D.L."/>
            <person name="Halpern A.L."/>
            <person name="Halter G.M."/>
            <person name="Han M.V."/>
            <person name="Heger A."/>
            <person name="Hillier L."/>
            <person name="Hinrichs A.S."/>
            <person name="Holmes I."/>
            <person name="Hoskins R.A."/>
            <person name="Hubisz M.J."/>
            <person name="Hultmark D."/>
            <person name="Huntley M.A."/>
            <person name="Jaffe D.B."/>
            <person name="Jagadeeshan S."/>
            <person name="Jeck W.R."/>
            <person name="Johnson J."/>
            <person name="Jones C.D."/>
            <person name="Jordan W.C."/>
            <person name="Karpen G.H."/>
            <person name="Kataoka E."/>
            <person name="Keightley P.D."/>
            <person name="Kheradpour P."/>
            <person name="Kirkness E.F."/>
            <person name="Koerich L.B."/>
            <person name="Kristiansen K."/>
            <person name="Kudrna D."/>
            <person name="Kulathinal R.J."/>
            <person name="Kumar S."/>
            <person name="Kwok R."/>
            <person name="Lander E."/>
            <person name="Langley C.H."/>
            <person name="Lapoint R."/>
            <person name="Lazzaro B.P."/>
            <person name="Lee S.J."/>
            <person name="Levesque L."/>
            <person name="Li R."/>
            <person name="Lin C.F."/>
            <person name="Lin M.F."/>
            <person name="Lindblad-Toh K."/>
            <person name="Llopart A."/>
            <person name="Long M."/>
            <person name="Low L."/>
            <person name="Lozovsky E."/>
            <person name="Lu J."/>
            <person name="Luo M."/>
            <person name="Machado C.A."/>
            <person name="Makalowski W."/>
            <person name="Marzo M."/>
            <person name="Matsuda M."/>
            <person name="Matzkin L."/>
            <person name="McAllister B."/>
            <person name="McBride C.S."/>
            <person name="McKernan B."/>
            <person name="McKernan K."/>
            <person name="Mendez-Lago M."/>
            <person name="Minx P."/>
            <person name="Mollenhauer M.U."/>
            <person name="Montooth K."/>
            <person name="Mount S.M."/>
            <person name="Mu X."/>
            <person name="Myers E."/>
            <person name="Negre B."/>
            <person name="Newfeld S."/>
            <person name="Nielsen R."/>
            <person name="Noor M.A."/>
            <person name="O'Grady P."/>
            <person name="Pachter L."/>
            <person name="Papaceit M."/>
            <person name="Parisi M.J."/>
            <person name="Parisi M."/>
            <person name="Parts L."/>
            <person name="Pedersen J.S."/>
            <person name="Pesole G."/>
            <person name="Phillippy A.M."/>
            <person name="Ponting C.P."/>
            <person name="Pop M."/>
            <person name="Porcelli D."/>
            <person name="Powell J.R."/>
            <person name="Prohaska S."/>
            <person name="Pruitt K."/>
            <person name="Puig M."/>
            <person name="Quesneville H."/>
            <person name="Ram K.R."/>
            <person name="Rand D."/>
            <person name="Rasmussen M.D."/>
            <person name="Reed L.K."/>
            <person name="Reenan R."/>
            <person name="Reily A."/>
            <person name="Remington K.A."/>
            <person name="Rieger T.T."/>
            <person name="Ritchie M.G."/>
            <person name="Robin C."/>
            <person name="Rogers Y.H."/>
            <person name="Rohde C."/>
            <person name="Rozas J."/>
            <person name="Rubenfield M.J."/>
            <person name="Ruiz A."/>
            <person name="Russo S."/>
            <person name="Salzberg S.L."/>
            <person name="Sanchez-Gracia A."/>
            <person name="Saranga D.J."/>
            <person name="Sato H."/>
            <person name="Schaeffer S.W."/>
            <person name="Schatz M.C."/>
            <person name="Schlenke T."/>
            <person name="Schwartz R."/>
            <person name="Segarra C."/>
            <person name="Singh R.S."/>
            <person name="Sirot L."/>
            <person name="Sirota M."/>
            <person name="Sisneros N.B."/>
            <person name="Smith C.D."/>
            <person name="Smith T.F."/>
            <person name="Spieth J."/>
            <person name="Stage D.E."/>
            <person name="Stark A."/>
            <person name="Stephan W."/>
            <person name="Strausberg R.L."/>
            <person name="Strempel S."/>
            <person name="Sturgill D."/>
            <person name="Sutton G."/>
            <person name="Sutton G.G."/>
            <person name="Tao W."/>
            <person name="Teichmann S."/>
            <person name="Tobari Y.N."/>
            <person name="Tomimura Y."/>
            <person name="Tsolas J.M."/>
            <person name="Valente V.L."/>
            <person name="Venter E."/>
            <person name="Venter J.C."/>
            <person name="Vicario S."/>
            <person name="Vieira F.G."/>
            <person name="Vilella A.J."/>
            <person name="Villasante A."/>
            <person name="Walenz B."/>
            <person name="Wang J."/>
            <person name="Wasserman M."/>
            <person name="Watts T."/>
            <person name="Wilson D."/>
            <person name="Wilson R.K."/>
            <person name="Wing R.A."/>
            <person name="Wolfner M.F."/>
            <person name="Wong A."/>
            <person name="Wong G.K."/>
            <person name="Wu C.I."/>
            <person name="Wu G."/>
            <person name="Yamamoto D."/>
            <person name="Yang H.P."/>
            <person name="Yang S.P."/>
            <person name="Yorke J.A."/>
            <person name="Yoshida K."/>
            <person name="Zdobnov E."/>
            <person name="Zhang P."/>
            <person name="Zhang Y."/>
            <person name="Zimin A.V."/>
            <person name="Baldwin J."/>
            <person name="Abdouelleil A."/>
            <person name="Abdulkadir J."/>
            <person name="Abebe A."/>
            <person name="Abera B."/>
            <person name="Abreu J."/>
            <person name="Acer S.C."/>
            <person name="Aftuck L."/>
            <person name="Alexander A."/>
            <person name="An P."/>
            <person name="Anderson E."/>
            <person name="Anderson S."/>
            <person name="Arachi H."/>
            <person name="Azer M."/>
            <person name="Bachantsang P."/>
            <person name="Barry A."/>
            <person name="Bayul T."/>
            <person name="Berlin A."/>
            <person name="Bessette D."/>
            <person name="Bloom T."/>
            <person name="Blye J."/>
            <person name="Boguslavskiy L."/>
            <person name="Bonnet C."/>
            <person name="Boukhgalter B."/>
            <person name="Bourzgui I."/>
            <person name="Brown A."/>
            <person name="Cahill P."/>
            <person name="Channer S."/>
            <person name="Cheshatsang Y."/>
            <person name="Chuda L."/>
            <person name="Citroen M."/>
            <person name="Collymore A."/>
            <person name="Cooke P."/>
            <person name="Costello M."/>
            <person name="D'Aco K."/>
            <person name="Daza R."/>
            <person name="De Haan G."/>
            <person name="DeGray S."/>
            <person name="DeMaso C."/>
            <person name="Dhargay N."/>
            <person name="Dooley K."/>
            <person name="Dooley E."/>
            <person name="Doricent M."/>
            <person name="Dorje P."/>
            <person name="Dorjee K."/>
            <person name="Dupes A."/>
            <person name="Elong R."/>
            <person name="Falk J."/>
            <person name="Farina A."/>
            <person name="Faro S."/>
            <person name="Ferguson D."/>
            <person name="Fisher S."/>
            <person name="Foley C.D."/>
            <person name="Franke A."/>
            <person name="Friedrich D."/>
            <person name="Gadbois L."/>
            <person name="Gearin G."/>
            <person name="Gearin C.R."/>
            <person name="Giannoukos G."/>
            <person name="Goode T."/>
            <person name="Graham J."/>
            <person name="Grandbois E."/>
            <person name="Grewal S."/>
            <person name="Gyaltsen K."/>
            <person name="Hafez N."/>
            <person name="Hagos B."/>
            <person name="Hall J."/>
            <person name="Henson C."/>
            <person name="Hollinger A."/>
            <person name="Honan T."/>
            <person name="Huard M.D."/>
            <person name="Hughes L."/>
            <person name="Hurhula B."/>
            <person name="Husby M.E."/>
            <person name="Kamat A."/>
            <person name="Kanga B."/>
            <person name="Kashin S."/>
            <person name="Khazanovich D."/>
            <person name="Kisner P."/>
            <person name="Lance K."/>
            <person name="Lara M."/>
            <person name="Lee W."/>
            <person name="Lennon N."/>
            <person name="Letendre F."/>
            <person name="LeVine R."/>
            <person name="Lipovsky A."/>
            <person name="Liu X."/>
            <person name="Liu J."/>
            <person name="Liu S."/>
            <person name="Lokyitsang T."/>
            <person name="Lokyitsang Y."/>
            <person name="Lubonja R."/>
            <person name="Lui A."/>
            <person name="MacDonald P."/>
            <person name="Magnisalis V."/>
            <person name="Maru K."/>
            <person name="Matthews C."/>
            <person name="McCusker W."/>
            <person name="McDonough S."/>
            <person name="Mehta T."/>
            <person name="Meldrim J."/>
            <person name="Meneus L."/>
            <person name="Mihai O."/>
            <person name="Mihalev A."/>
            <person name="Mihova T."/>
            <person name="Mittelman R."/>
            <person name="Mlenga V."/>
            <person name="Montmayeur A."/>
            <person name="Mulrain L."/>
            <person name="Navidi A."/>
            <person name="Naylor J."/>
            <person name="Negash T."/>
            <person name="Nguyen T."/>
            <person name="Nguyen N."/>
            <person name="Nicol R."/>
            <person name="Norbu C."/>
            <person name="Norbu N."/>
            <person name="Novod N."/>
            <person name="O'Neill B."/>
            <person name="Osman S."/>
            <person name="Markiewicz E."/>
            <person name="Oyono O.L."/>
            <person name="Patti C."/>
            <person name="Phunkhang P."/>
            <person name="Pierre F."/>
            <person name="Priest M."/>
            <person name="Raghuraman S."/>
            <person name="Rege F."/>
            <person name="Reyes R."/>
            <person name="Rise C."/>
            <person name="Rogov P."/>
            <person name="Ross K."/>
            <person name="Ryan E."/>
            <person name="Settipalli S."/>
            <person name="Shea T."/>
            <person name="Sherpa N."/>
            <person name="Shi L."/>
            <person name="Shih D."/>
            <person name="Sparrow T."/>
            <person name="Spaulding J."/>
            <person name="Stalker J."/>
            <person name="Stange-Thomann N."/>
            <person name="Stavropoulos S."/>
            <person name="Stone C."/>
            <person name="Strader C."/>
            <person name="Tesfaye S."/>
            <person name="Thomson T."/>
            <person name="Thoulutsang Y."/>
            <person name="Thoulutsang D."/>
            <person name="Topham K."/>
            <person name="Topping I."/>
            <person name="Tsamla T."/>
            <person name="Vassiliev H."/>
            <person name="Vo A."/>
            <person name="Wangchuk T."/>
            <person name="Wangdi T."/>
            <person name="Weiand M."/>
            <person name="Wilkinson J."/>
            <person name="Wilson A."/>
            <person name="Yadav S."/>
            <person name="Young G."/>
            <person name="Yu Q."/>
            <person name="Zembek L."/>
            <person name="Zhong D."/>
            <person name="Zimmer A."/>
            <person name="Zwirko Z."/>
            <person name="Jaffe D.B."/>
            <person name="Alvarez P."/>
            <person name="Brockman W."/>
            <person name="Butler J."/>
            <person name="Chin C."/>
            <person name="Gnerre S."/>
            <person name="Grabherr M."/>
            <person name="Kleber M."/>
            <person name="Mauceli E."/>
            <person name="MacCallum I."/>
        </authorList>
    </citation>
    <scope>NUCLEOTIDE SEQUENCE [LARGE SCALE GENOMIC DNA]</scope>
    <source>
        <strain evidence="9 10">TSC#14021-0224.01</strain>
    </source>
</reference>
<dbReference type="Pfam" id="PF00405">
    <property type="entry name" value="Transferrin"/>
    <property type="match status" value="2"/>
</dbReference>
<dbReference type="Gene3D" id="3.40.190.10">
    <property type="entry name" value="Periplasmic binding protein-like II"/>
    <property type="match status" value="5"/>
</dbReference>
<dbReference type="AlphaFoldDB" id="B3NCS4"/>
<dbReference type="PhylomeDB" id="B3NCS4"/>
<feature type="binding site" evidence="3">
    <location>
        <position position="155"/>
    </location>
    <ligand>
        <name>hydrogencarbonate</name>
        <dbReference type="ChEBI" id="CHEBI:17544"/>
        <label>1</label>
    </ligand>
</feature>
<evidence type="ECO:0000256" key="5">
    <source>
        <dbReference type="PIRSR" id="PIRSR002549-4"/>
    </source>
</evidence>
<feature type="disulfide bond" evidence="5">
    <location>
        <begin position="608"/>
        <end position="630"/>
    </location>
</feature>
<evidence type="ECO:0000256" key="7">
    <source>
        <dbReference type="SAM" id="SignalP"/>
    </source>
</evidence>
<feature type="binding site" evidence="4">
    <location>
        <position position="542"/>
    </location>
    <ligand>
        <name>Fe(3+)</name>
        <dbReference type="ChEBI" id="CHEBI:29034"/>
        <label>1</label>
    </ligand>
</feature>
<dbReference type="GO" id="GO:0019991">
    <property type="term" value="P:septate junction assembly"/>
    <property type="evidence" value="ECO:0007669"/>
    <property type="project" value="EnsemblMetazoa"/>
</dbReference>
<name>B3NCS4_DROER</name>
<dbReference type="PANTHER" id="PTHR11485:SF29">
    <property type="entry name" value="TRANSFERRIN 2"/>
    <property type="match status" value="1"/>
</dbReference>
<keyword evidence="2 5" id="KW-1015">Disulfide bond</keyword>
<keyword evidence="4" id="KW-0408">Iron</keyword>
<feature type="chain" id="PRO_5002794590" description="Transferrin-like domain-containing protein" evidence="7">
    <location>
        <begin position="22"/>
        <end position="828"/>
    </location>
</feature>
<keyword evidence="1" id="KW-0677">Repeat</keyword>
<dbReference type="EMBL" id="CH954178">
    <property type="protein sequence ID" value="EDV51580.1"/>
    <property type="molecule type" value="Genomic_DNA"/>
</dbReference>
<feature type="disulfide bond" evidence="5">
    <location>
        <begin position="190"/>
        <end position="213"/>
    </location>
</feature>
<proteinExistence type="predicted"/>
<dbReference type="Proteomes" id="UP000008711">
    <property type="component" value="Unassembled WGS sequence"/>
</dbReference>
<reference evidence="9 10" key="2">
    <citation type="journal article" date="2008" name="Bioinformatics">
        <title>Assembly reconciliation.</title>
        <authorList>
            <person name="Zimin A.V."/>
            <person name="Smith D.R."/>
            <person name="Sutton G."/>
            <person name="Yorke J.A."/>
        </authorList>
    </citation>
    <scope>NUCLEOTIDE SEQUENCE [LARGE SCALE GENOMIC DNA]</scope>
    <source>
        <strain evidence="9 10">TSC#14021-0224.01</strain>
    </source>
</reference>
<organism evidence="9 10">
    <name type="scientific">Drosophila erecta</name>
    <name type="common">Fruit fly</name>
    <dbReference type="NCBI Taxonomy" id="7220"/>
    <lineage>
        <taxon>Eukaryota</taxon>
        <taxon>Metazoa</taxon>
        <taxon>Ecdysozoa</taxon>
        <taxon>Arthropoda</taxon>
        <taxon>Hexapoda</taxon>
        <taxon>Insecta</taxon>
        <taxon>Pterygota</taxon>
        <taxon>Neoptera</taxon>
        <taxon>Endopterygota</taxon>
        <taxon>Diptera</taxon>
        <taxon>Brachycera</taxon>
        <taxon>Muscomorpha</taxon>
        <taxon>Ephydroidea</taxon>
        <taxon>Drosophilidae</taxon>
        <taxon>Drosophila</taxon>
        <taxon>Sophophora</taxon>
    </lineage>
</organism>
<dbReference type="PROSITE" id="PS51408">
    <property type="entry name" value="TRANSFERRIN_LIKE_4"/>
    <property type="match status" value="2"/>
</dbReference>
<evidence type="ECO:0000313" key="10">
    <source>
        <dbReference type="Proteomes" id="UP000008711"/>
    </source>
</evidence>
<feature type="signal peptide" evidence="7">
    <location>
        <begin position="1"/>
        <end position="21"/>
    </location>
</feature>
<keyword evidence="10" id="KW-1185">Reference proteome</keyword>
<dbReference type="GO" id="GO:0005769">
    <property type="term" value="C:early endosome"/>
    <property type="evidence" value="ECO:0007669"/>
    <property type="project" value="EnsemblMetazoa"/>
</dbReference>
<dbReference type="PANTHER" id="PTHR11485">
    <property type="entry name" value="TRANSFERRIN"/>
    <property type="match status" value="1"/>
</dbReference>
<feature type="binding site" evidence="3">
    <location>
        <position position="568"/>
    </location>
    <ligand>
        <name>hydrogencarbonate</name>
        <dbReference type="ChEBI" id="CHEBI:17544"/>
        <label>1</label>
    </ligand>
</feature>
<dbReference type="PROSITE" id="PS00205">
    <property type="entry name" value="TRANSFERRIN_LIKE_1"/>
    <property type="match status" value="1"/>
</dbReference>
<dbReference type="GO" id="GO:0005506">
    <property type="term" value="F:iron ion binding"/>
    <property type="evidence" value="ECO:0007669"/>
    <property type="project" value="EnsemblMetazoa"/>
</dbReference>
<feature type="binding site" evidence="3">
    <location>
        <position position="575"/>
    </location>
    <ligand>
        <name>hydrogencarbonate</name>
        <dbReference type="ChEBI" id="CHEBI:17544"/>
        <label>1</label>
    </ligand>
</feature>
<feature type="disulfide bond" evidence="5">
    <location>
        <begin position="627"/>
        <end position="638"/>
    </location>
</feature>
<feature type="binding site" evidence="4">
    <location>
        <position position="121"/>
    </location>
    <ligand>
        <name>Fe(3+)</name>
        <dbReference type="ChEBI" id="CHEBI:29034"/>
        <label>1</label>
    </ligand>
</feature>
<keyword evidence="4" id="KW-0479">Metal-binding</keyword>
<feature type="disulfide bond" evidence="5">
    <location>
        <begin position="46"/>
        <end position="69"/>
    </location>
</feature>
<dbReference type="OMA" id="CPVPAMT"/>
<feature type="disulfide bond" evidence="5">
    <location>
        <begin position="566"/>
        <end position="655"/>
    </location>
</feature>
<feature type="binding site" evidence="4">
    <location>
        <position position="514"/>
    </location>
    <ligand>
        <name>Fe(3+)</name>
        <dbReference type="ChEBI" id="CHEBI:29034"/>
        <label>1</label>
    </ligand>
</feature>
<dbReference type="GO" id="GO:0005615">
    <property type="term" value="C:extracellular space"/>
    <property type="evidence" value="ECO:0007669"/>
    <property type="project" value="InterPro"/>
</dbReference>
<dbReference type="FunFam" id="3.40.190.10:FF:000272">
    <property type="entry name" value="Transferrin"/>
    <property type="match status" value="1"/>
</dbReference>
<keyword evidence="7" id="KW-0732">Signal</keyword>
<dbReference type="InterPro" id="IPR018195">
    <property type="entry name" value="Transferrin_Fe_BS"/>
</dbReference>
<dbReference type="HOGENOM" id="CLU_011309_2_0_1"/>
<gene>
    <name evidence="9" type="primary">Dere\GG13814</name>
    <name evidence="9" type="synonym">dere_GLEANR_14045</name>
    <name evidence="9" type="synonym">GG13814</name>
    <name evidence="9" type="ORF">Dere_GG13814</name>
</gene>
<feature type="disulfide bond" evidence="5">
    <location>
        <begin position="36"/>
        <end position="78"/>
    </location>
</feature>
<dbReference type="SMART" id="SM00094">
    <property type="entry name" value="TR_FER"/>
    <property type="match status" value="2"/>
</dbReference>
<feature type="binding site" evidence="3">
    <location>
        <position position="574"/>
    </location>
    <ligand>
        <name>hydrogencarbonate</name>
        <dbReference type="ChEBI" id="CHEBI:17544"/>
        <label>1</label>
    </ligand>
</feature>
<dbReference type="InterPro" id="IPR001156">
    <property type="entry name" value="Transferrin-like_dom"/>
</dbReference>
<evidence type="ECO:0000259" key="8">
    <source>
        <dbReference type="PROSITE" id="PS51408"/>
    </source>
</evidence>
<dbReference type="MEROPS" id="S60.976"/>
<dbReference type="KEGG" id="der:6545312"/>
<dbReference type="GO" id="GO:0055037">
    <property type="term" value="C:recycling endosome"/>
    <property type="evidence" value="ECO:0007669"/>
    <property type="project" value="EnsemblMetazoa"/>
</dbReference>
<dbReference type="CDD" id="cd13529">
    <property type="entry name" value="PBP2_transferrin"/>
    <property type="match status" value="2"/>
</dbReference>
<feature type="disulfide bond" evidence="5">
    <location>
        <begin position="462"/>
        <end position="499"/>
    </location>
</feature>
<dbReference type="eggNOG" id="ENOG502QSZB">
    <property type="taxonomic scope" value="Eukaryota"/>
</dbReference>
<feature type="disulfide bond" evidence="5">
    <location>
        <begin position="273"/>
        <end position="287"/>
    </location>
</feature>
<dbReference type="GO" id="GO:0005886">
    <property type="term" value="C:plasma membrane"/>
    <property type="evidence" value="ECO:0007669"/>
    <property type="project" value="EnsemblMetazoa"/>
</dbReference>
<protein>
    <recommendedName>
        <fullName evidence="8">Transferrin-like domain-containing protein</fullName>
    </recommendedName>
</protein>
<evidence type="ECO:0000256" key="4">
    <source>
        <dbReference type="PIRSR" id="PIRSR002549-3"/>
    </source>
</evidence>
<dbReference type="InterPro" id="IPR016357">
    <property type="entry name" value="Transferrin"/>
</dbReference>
<dbReference type="PROSITE" id="PS00206">
    <property type="entry name" value="TRANSFERRIN_LIKE_2"/>
    <property type="match status" value="1"/>
</dbReference>
<feature type="binding site" evidence="4">
    <location>
        <position position="231"/>
    </location>
    <ligand>
        <name>Fe(3+)</name>
        <dbReference type="ChEBI" id="CHEBI:29034"/>
        <label>1</label>
    </ligand>
</feature>
<feature type="domain" description="Transferrin-like" evidence="8">
    <location>
        <begin position="459"/>
        <end position="805"/>
    </location>
</feature>
<evidence type="ECO:0000256" key="6">
    <source>
        <dbReference type="SAM" id="MobiDB-lite"/>
    </source>
</evidence>
<dbReference type="FunFam" id="3.40.190.10:FF:000498">
    <property type="entry name" value="GD12707"/>
    <property type="match status" value="1"/>
</dbReference>
<feature type="disulfide bond" evidence="5">
    <location>
        <begin position="147"/>
        <end position="237"/>
    </location>
</feature>
<feature type="disulfide bond" evidence="5">
    <location>
        <begin position="696"/>
        <end position="710"/>
    </location>
</feature>
<evidence type="ECO:0000313" key="9">
    <source>
        <dbReference type="EMBL" id="EDV51580.1"/>
    </source>
</evidence>
<dbReference type="PIRSF" id="PIRSF002549">
    <property type="entry name" value="Transferrin"/>
    <property type="match status" value="1"/>
</dbReference>
<feature type="region of interest" description="Disordered" evidence="6">
    <location>
        <begin position="325"/>
        <end position="370"/>
    </location>
</feature>
<feature type="binding site" evidence="3">
    <location>
        <position position="156"/>
    </location>
    <ligand>
        <name>hydrogencarbonate</name>
        <dbReference type="ChEBI" id="CHEBI:17544"/>
        <label>1</label>
    </ligand>
</feature>
<dbReference type="OrthoDB" id="9981115at2759"/>
<accession>B3NCS4</accession>
<feature type="disulfide bond" evidence="5">
    <location>
        <begin position="594"/>
        <end position="805"/>
    </location>
</feature>
<dbReference type="PRINTS" id="PR00422">
    <property type="entry name" value="TRANSFERRIN"/>
</dbReference>
<feature type="binding site" evidence="4">
    <location>
        <position position="93"/>
    </location>
    <ligand>
        <name>Fe(3+)</name>
        <dbReference type="ChEBI" id="CHEBI:29034"/>
        <label>1</label>
    </ligand>
</feature>
<evidence type="ECO:0000256" key="3">
    <source>
        <dbReference type="PIRSR" id="PIRSR002549-2"/>
    </source>
</evidence>
<dbReference type="GO" id="GO:0005918">
    <property type="term" value="C:septate junction"/>
    <property type="evidence" value="ECO:0007669"/>
    <property type="project" value="EnsemblMetazoa"/>
</dbReference>
<feature type="domain" description="Transferrin-like" evidence="8">
    <location>
        <begin position="33"/>
        <end position="382"/>
    </location>
</feature>
<sequence length="828" mass="93614">MARSLVFAALVGALCFTLANAQHHYDEHKTTRMVWCTKSQEEQYKCQNLTVAIERDRALFDEVFLNLTCFMAYSADECIHHIDREKAHITTLDAGDVFTAGRYNSLIPIMQEKLEGGFADYQSVAVIKKGSLPDLNNLRDMRNKRVCFPWVGSLAGWIVPIHTLQREGGMEVVDCNNQVKTAASYFNNSCAVYSLSDKYNPIGDNSDKLCTLCTGKIPGGRCSSADPYFGYEGAFKCLLEKGDVAFLRHSTVNEMLQTTEFKNISPDTFELLCRDGRRASINDYRQCNWGQVPADAIVTSSARSFSDRKQYQQFLKRIGELYSDGTRDDQSRLGGQGFNSRNNYNEQSNRNSFNDQNGYGQYDNNDPYRTQNQYDQYRSERLDSSFSEERNQQDGTNTSILYEKFRIFESKRYGKPNLLFQDSSRALTVIPEDDQSFTKYLGPAINFIYGIRECPVSAMTLCVTSENELDKCIKMRTALKAHLLKPELICKKMHSHINCMQFIEAGKADISVFDAGDVYTGGLNYDLIPFMSEVYNLGEPEYYVVAVAKEDDPDTELTYLKGKNTCHTGINTAAGWTYPMAHFISNGWIRPYGCDSVRAAAEYFTKSCVPGAISNEYNTGVPYDSMCDLCHGTSYRYCRRDASEDYYGHTGAFRCLVEGGGHVAFMKHTTVMESTGGKRKEWWARNALNDDFELLCTDGTRAEIQEYKRCNLGKVKANAVVTRGGVNYNETQMNAYINLLTYAQQLYGRKEVDAFSFSMFSSPIGHYDLIFQDATRQLQVIPPNKRRYDAYLGSDFMRARRITDCYSGASQVALSMGLLLVGSLVAML</sequence>
<feature type="compositionally biased region" description="Polar residues" evidence="6">
    <location>
        <begin position="338"/>
        <end position="370"/>
    </location>
</feature>
<feature type="disulfide bond" evidence="5">
    <location>
        <begin position="472"/>
        <end position="490"/>
    </location>
</feature>
<evidence type="ECO:0000256" key="2">
    <source>
        <dbReference type="ARBA" id="ARBA00023157"/>
    </source>
</evidence>